<sequence>MGFAPFSFLTLGNTYLVLRDFYCIFVPYLYRNKKGDKVQQINSRIIGNQNISICQQPSLK</sequence>
<organism evidence="1">
    <name type="scientific">gut metagenome</name>
    <dbReference type="NCBI Taxonomy" id="749906"/>
    <lineage>
        <taxon>unclassified sequences</taxon>
        <taxon>metagenomes</taxon>
        <taxon>organismal metagenomes</taxon>
    </lineage>
</organism>
<dbReference type="AlphaFoldDB" id="J9C7K6"/>
<gene>
    <name evidence="1" type="ORF">EVA_16053</name>
</gene>
<comment type="caution">
    <text evidence="1">The sequence shown here is derived from an EMBL/GenBank/DDBJ whole genome shotgun (WGS) entry which is preliminary data.</text>
</comment>
<proteinExistence type="predicted"/>
<protein>
    <submittedName>
        <fullName evidence="1">Uncharacterized protein</fullName>
    </submittedName>
</protein>
<name>J9C7K6_9ZZZZ</name>
<evidence type="ECO:0000313" key="1">
    <source>
        <dbReference type="EMBL" id="EJW95840.1"/>
    </source>
</evidence>
<reference evidence="1" key="1">
    <citation type="journal article" date="2012" name="PLoS ONE">
        <title>Gene sets for utilization of primary and secondary nutrition supplies in the distal gut of endangered iberian lynx.</title>
        <authorList>
            <person name="Alcaide M."/>
            <person name="Messina E."/>
            <person name="Richter M."/>
            <person name="Bargiela R."/>
            <person name="Peplies J."/>
            <person name="Huws S.A."/>
            <person name="Newbold C.J."/>
            <person name="Golyshin P.N."/>
            <person name="Simon M.A."/>
            <person name="Lopez G."/>
            <person name="Yakimov M.M."/>
            <person name="Ferrer M."/>
        </authorList>
    </citation>
    <scope>NUCLEOTIDE SEQUENCE</scope>
</reference>
<accession>J9C7K6</accession>
<dbReference type="EMBL" id="AMCI01005595">
    <property type="protein sequence ID" value="EJW95840.1"/>
    <property type="molecule type" value="Genomic_DNA"/>
</dbReference>